<proteinExistence type="predicted"/>
<dbReference type="Proteomes" id="UP000606003">
    <property type="component" value="Unassembled WGS sequence"/>
</dbReference>
<reference evidence="1 2" key="1">
    <citation type="submission" date="2020-09" db="EMBL/GenBank/DDBJ databases">
        <authorList>
            <person name="Kim M.K."/>
        </authorList>
    </citation>
    <scope>NUCLEOTIDE SEQUENCE [LARGE SCALE GENOMIC DNA]</scope>
    <source>
        <strain evidence="1 2">BT189</strain>
    </source>
</reference>
<gene>
    <name evidence="1" type="ORF">IC234_17095</name>
</gene>
<keyword evidence="2" id="KW-1185">Reference proteome</keyword>
<protein>
    <submittedName>
        <fullName evidence="1">STAS/SEC14 domain-containing protein</fullName>
    </submittedName>
</protein>
<sequence>MLKSPVRTLYFENSIGRIWEEPGGYVRLEYRPGPRETVQFRAILTHLGQALARHRWSKALIDQREMAPFTPAELDWMTNEWLPGAVRECGYRHGAALVAHDVFARLAMNQLVMASRGLNHTYRTFESEEEATAWLAQVPDGR</sequence>
<comment type="caution">
    <text evidence="1">The sequence shown here is derived from an EMBL/GenBank/DDBJ whole genome shotgun (WGS) entry which is preliminary data.</text>
</comment>
<accession>A0ABR8JVG6</accession>
<name>A0ABR8JVG6_9BACT</name>
<dbReference type="RefSeq" id="WP_190926960.1">
    <property type="nucleotide sequence ID" value="NZ_JACXAC010000005.1"/>
</dbReference>
<dbReference type="EMBL" id="JACXAC010000005">
    <property type="protein sequence ID" value="MBD2723848.1"/>
    <property type="molecule type" value="Genomic_DNA"/>
</dbReference>
<evidence type="ECO:0000313" key="1">
    <source>
        <dbReference type="EMBL" id="MBD2723848.1"/>
    </source>
</evidence>
<evidence type="ECO:0000313" key="2">
    <source>
        <dbReference type="Proteomes" id="UP000606003"/>
    </source>
</evidence>
<organism evidence="1 2">
    <name type="scientific">Hymenobacter armeniacus</name>
    <dbReference type="NCBI Taxonomy" id="2771358"/>
    <lineage>
        <taxon>Bacteria</taxon>
        <taxon>Pseudomonadati</taxon>
        <taxon>Bacteroidota</taxon>
        <taxon>Cytophagia</taxon>
        <taxon>Cytophagales</taxon>
        <taxon>Hymenobacteraceae</taxon>
        <taxon>Hymenobacter</taxon>
    </lineage>
</organism>